<feature type="transmembrane region" description="Helical" evidence="1">
    <location>
        <begin position="120"/>
        <end position="137"/>
    </location>
</feature>
<feature type="transmembrane region" description="Helical" evidence="1">
    <location>
        <begin position="12"/>
        <end position="31"/>
    </location>
</feature>
<protein>
    <submittedName>
        <fullName evidence="2">Uncharacterized protein</fullName>
    </submittedName>
</protein>
<keyword evidence="1" id="KW-0472">Membrane</keyword>
<feature type="transmembrane region" description="Helical" evidence="1">
    <location>
        <begin position="80"/>
        <end position="100"/>
    </location>
</feature>
<organism evidence="2">
    <name type="scientific">Candidatus Methanophaga sp. ANME-1 ERB7</name>
    <dbReference type="NCBI Taxonomy" id="2759913"/>
    <lineage>
        <taxon>Archaea</taxon>
        <taxon>Methanobacteriati</taxon>
        <taxon>Methanobacteriota</taxon>
        <taxon>Stenosarchaea group</taxon>
        <taxon>Methanomicrobia</taxon>
        <taxon>Candidatus Methanophagales</taxon>
        <taxon>Candidatus Methanophagaceae</taxon>
        <taxon>Candidatus Methanophaga</taxon>
    </lineage>
</organism>
<sequence length="329" mass="38375">MSMKGFFEKVVMDGRTLIAILIVAILWRSYISIDESIALWESLCSGIAIIILGWVIFAYTCHMFKVQKGWPISNWIYEGIAISMVSINVYVLIYYVMRWFKLLHVEAYLPLDFIFRDVRYIVLIVFYCAMLWSLKYVNKMHEDYISESKENAFLHILSPYLYPTAKKLREMNVRELISTVLTDERTLLVVVGIAFLWRTAISFDYNITKGESVCSGIAIFVLGWLLFTLLVIISVRQRDWLDLAKVYRGIIIAVTAINIYVLVYYAMRWYRLSEEVVEAFVPLDYIFRDVRFFAVVIFYCAAIVLSKFLKRAYDEYSLVSASAGAKTRQ</sequence>
<dbReference type="AlphaFoldDB" id="A0A7G9ZAD9"/>
<feature type="transmembrane region" description="Helical" evidence="1">
    <location>
        <begin position="176"/>
        <end position="197"/>
    </location>
</feature>
<proteinExistence type="predicted"/>
<evidence type="ECO:0000313" key="2">
    <source>
        <dbReference type="EMBL" id="QNO57223.1"/>
    </source>
</evidence>
<accession>A0A7G9ZAD9</accession>
<name>A0A7G9ZAD9_9EURY</name>
<reference evidence="2" key="1">
    <citation type="submission" date="2020-06" db="EMBL/GenBank/DDBJ databases">
        <title>Unique genomic features of the anaerobic methanotrophic archaea.</title>
        <authorList>
            <person name="Chadwick G.L."/>
            <person name="Skennerton C.T."/>
            <person name="Laso-Perez R."/>
            <person name="Leu A.O."/>
            <person name="Speth D.R."/>
            <person name="Yu H."/>
            <person name="Morgan-Lang C."/>
            <person name="Hatzenpichler R."/>
            <person name="Goudeau D."/>
            <person name="Malmstrom R."/>
            <person name="Brazelton W.J."/>
            <person name="Woyke T."/>
            <person name="Hallam S.J."/>
            <person name="Tyson G.W."/>
            <person name="Wegener G."/>
            <person name="Boetius A."/>
            <person name="Orphan V."/>
        </authorList>
    </citation>
    <scope>NUCLEOTIDE SEQUENCE</scope>
</reference>
<keyword evidence="1" id="KW-0812">Transmembrane</keyword>
<dbReference type="EMBL" id="MT631683">
    <property type="protein sequence ID" value="QNO57223.1"/>
    <property type="molecule type" value="Genomic_DNA"/>
</dbReference>
<keyword evidence="1" id="KW-1133">Transmembrane helix</keyword>
<gene>
    <name evidence="2" type="ORF">ALKFPMEL_00005</name>
</gene>
<evidence type="ECO:0000256" key="1">
    <source>
        <dbReference type="SAM" id="Phobius"/>
    </source>
</evidence>
<feature type="transmembrane region" description="Helical" evidence="1">
    <location>
        <begin position="247"/>
        <end position="270"/>
    </location>
</feature>
<feature type="transmembrane region" description="Helical" evidence="1">
    <location>
        <begin position="290"/>
        <end position="309"/>
    </location>
</feature>
<feature type="transmembrane region" description="Helical" evidence="1">
    <location>
        <begin position="217"/>
        <end position="235"/>
    </location>
</feature>
<feature type="transmembrane region" description="Helical" evidence="1">
    <location>
        <begin position="37"/>
        <end position="59"/>
    </location>
</feature>